<dbReference type="PANTHER" id="PTHR10744:SF1">
    <property type="entry name" value="SMALL RIBOSOMAL SUBUNIT PROTEIN US17M"/>
    <property type="match status" value="1"/>
</dbReference>
<dbReference type="KEGG" id="sper:EW093_10735"/>
<comment type="function">
    <text evidence="6">One of the primary rRNA binding proteins, it binds specifically to the 5'-end of 16S ribosomal RNA.</text>
</comment>
<dbReference type="Gene3D" id="2.40.50.140">
    <property type="entry name" value="Nucleic acid-binding proteins"/>
    <property type="match status" value="1"/>
</dbReference>
<keyword evidence="8" id="KW-1185">Reference proteome</keyword>
<dbReference type="RefSeq" id="WP_149568406.1">
    <property type="nucleotide sequence ID" value="NZ_CP035807.1"/>
</dbReference>
<evidence type="ECO:0000313" key="7">
    <source>
        <dbReference type="EMBL" id="QEN05165.1"/>
    </source>
</evidence>
<dbReference type="EMBL" id="CP035807">
    <property type="protein sequence ID" value="QEN05165.1"/>
    <property type="molecule type" value="Genomic_DNA"/>
</dbReference>
<dbReference type="PANTHER" id="PTHR10744">
    <property type="entry name" value="40S RIBOSOMAL PROTEIN S11 FAMILY MEMBER"/>
    <property type="match status" value="1"/>
</dbReference>
<proteinExistence type="inferred from homology"/>
<dbReference type="GO" id="GO:0019843">
    <property type="term" value="F:rRNA binding"/>
    <property type="evidence" value="ECO:0007669"/>
    <property type="project" value="UniProtKB-UniRule"/>
</dbReference>
<evidence type="ECO:0000256" key="1">
    <source>
        <dbReference type="ARBA" id="ARBA00010254"/>
    </source>
</evidence>
<dbReference type="SUPFAM" id="SSF50249">
    <property type="entry name" value="Nucleic acid-binding proteins"/>
    <property type="match status" value="1"/>
</dbReference>
<reference evidence="7 8" key="1">
    <citation type="submission" date="2019-02" db="EMBL/GenBank/DDBJ databases">
        <authorList>
            <person name="Fomenkov A."/>
            <person name="Dubinina G."/>
            <person name="Grabovich M."/>
            <person name="Vincze T."/>
            <person name="Roberts R.J."/>
        </authorList>
    </citation>
    <scope>NUCLEOTIDE SEQUENCE [LARGE SCALE GENOMIC DNA]</scope>
    <source>
        <strain evidence="7 8">P</strain>
    </source>
</reference>
<sequence>MENKSNKKLFTGIVESNKMEKTIVVRVTTKVLHPLYKKYVTSSKKYMAHDENSEANIGDTVRIIESRPMSKRKKWAMTEIVEKAK</sequence>
<reference evidence="7 8" key="2">
    <citation type="submission" date="2019-09" db="EMBL/GenBank/DDBJ databases">
        <title>Complete Genome Sequence and Methylome Analysis of free living Spirochaetas.</title>
        <authorList>
            <person name="Leshcheva N."/>
            <person name="Mikheeva N."/>
        </authorList>
    </citation>
    <scope>NUCLEOTIDE SEQUENCE [LARGE SCALE GENOMIC DNA]</scope>
    <source>
        <strain evidence="7 8">P</strain>
    </source>
</reference>
<dbReference type="PRINTS" id="PR00973">
    <property type="entry name" value="RIBOSOMALS17"/>
</dbReference>
<evidence type="ECO:0000256" key="2">
    <source>
        <dbReference type="ARBA" id="ARBA00022730"/>
    </source>
</evidence>
<keyword evidence="5 6" id="KW-0687">Ribonucleoprotein</keyword>
<dbReference type="GO" id="GO:0003735">
    <property type="term" value="F:structural constituent of ribosome"/>
    <property type="evidence" value="ECO:0007669"/>
    <property type="project" value="UniProtKB-UniRule"/>
</dbReference>
<comment type="similarity">
    <text evidence="1 6">Belongs to the universal ribosomal protein uS17 family.</text>
</comment>
<dbReference type="NCBIfam" id="NF004123">
    <property type="entry name" value="PRK05610.1"/>
    <property type="match status" value="1"/>
</dbReference>
<organism evidence="7 8">
    <name type="scientific">Thiospirochaeta perfilievii</name>
    <dbReference type="NCBI Taxonomy" id="252967"/>
    <lineage>
        <taxon>Bacteria</taxon>
        <taxon>Pseudomonadati</taxon>
        <taxon>Spirochaetota</taxon>
        <taxon>Spirochaetia</taxon>
        <taxon>Spirochaetales</taxon>
        <taxon>Spirochaetaceae</taxon>
        <taxon>Thiospirochaeta</taxon>
    </lineage>
</organism>
<keyword evidence="3 6" id="KW-0694">RNA-binding</keyword>
<dbReference type="CDD" id="cd00364">
    <property type="entry name" value="Ribosomal_uS17"/>
    <property type="match status" value="1"/>
</dbReference>
<gene>
    <name evidence="6 7" type="primary">rpsQ</name>
    <name evidence="7" type="ORF">EW093_10735</name>
</gene>
<dbReference type="GO" id="GO:0006412">
    <property type="term" value="P:translation"/>
    <property type="evidence" value="ECO:0007669"/>
    <property type="project" value="UniProtKB-UniRule"/>
</dbReference>
<dbReference type="Proteomes" id="UP000323824">
    <property type="component" value="Chromosome"/>
</dbReference>
<evidence type="ECO:0000313" key="8">
    <source>
        <dbReference type="Proteomes" id="UP000323824"/>
    </source>
</evidence>
<dbReference type="AlphaFoldDB" id="A0A5C1QAT3"/>
<keyword evidence="2 6" id="KW-0699">rRNA-binding</keyword>
<name>A0A5C1QAT3_9SPIO</name>
<evidence type="ECO:0000256" key="4">
    <source>
        <dbReference type="ARBA" id="ARBA00022980"/>
    </source>
</evidence>
<dbReference type="InterPro" id="IPR019984">
    <property type="entry name" value="Ribosomal_uS17_bact/chlr"/>
</dbReference>
<dbReference type="NCBIfam" id="TIGR03635">
    <property type="entry name" value="uS17_bact"/>
    <property type="match status" value="1"/>
</dbReference>
<evidence type="ECO:0000256" key="6">
    <source>
        <dbReference type="HAMAP-Rule" id="MF_01345"/>
    </source>
</evidence>
<accession>A0A5C1QAT3</accession>
<protein>
    <recommendedName>
        <fullName evidence="6">Small ribosomal subunit protein uS17</fullName>
    </recommendedName>
</protein>
<evidence type="ECO:0000256" key="3">
    <source>
        <dbReference type="ARBA" id="ARBA00022884"/>
    </source>
</evidence>
<keyword evidence="4 6" id="KW-0689">Ribosomal protein</keyword>
<dbReference type="HAMAP" id="MF_01345_B">
    <property type="entry name" value="Ribosomal_uS17_B"/>
    <property type="match status" value="1"/>
</dbReference>
<dbReference type="GO" id="GO:0022627">
    <property type="term" value="C:cytosolic small ribosomal subunit"/>
    <property type="evidence" value="ECO:0007669"/>
    <property type="project" value="UniProtKB-UniRule"/>
</dbReference>
<dbReference type="Pfam" id="PF00366">
    <property type="entry name" value="Ribosomal_S17"/>
    <property type="match status" value="1"/>
</dbReference>
<evidence type="ECO:0000256" key="5">
    <source>
        <dbReference type="ARBA" id="ARBA00023274"/>
    </source>
</evidence>
<dbReference type="InterPro" id="IPR012340">
    <property type="entry name" value="NA-bd_OB-fold"/>
</dbReference>
<dbReference type="InterPro" id="IPR000266">
    <property type="entry name" value="Ribosomal_uS17"/>
</dbReference>
<dbReference type="OrthoDB" id="9811714at2"/>
<comment type="subunit">
    <text evidence="6">Part of the 30S ribosomal subunit.</text>
</comment>